<dbReference type="AlphaFoldDB" id="A0A6D2KS90"/>
<dbReference type="SUPFAM" id="SSF53098">
    <property type="entry name" value="Ribonuclease H-like"/>
    <property type="match status" value="1"/>
</dbReference>
<dbReference type="InterPro" id="IPR012337">
    <property type="entry name" value="RNaseH-like_sf"/>
</dbReference>
<dbReference type="GO" id="GO:0003676">
    <property type="term" value="F:nucleic acid binding"/>
    <property type="evidence" value="ECO:0007669"/>
    <property type="project" value="InterPro"/>
</dbReference>
<dbReference type="PROSITE" id="PS50994">
    <property type="entry name" value="INTEGRASE"/>
    <property type="match status" value="1"/>
</dbReference>
<proteinExistence type="predicted"/>
<dbReference type="Gene3D" id="3.30.420.10">
    <property type="entry name" value="Ribonuclease H-like superfamily/Ribonuclease H"/>
    <property type="match status" value="1"/>
</dbReference>
<dbReference type="EMBL" id="CACVBM020001496">
    <property type="protein sequence ID" value="CAA7051988.1"/>
    <property type="molecule type" value="Genomic_DNA"/>
</dbReference>
<dbReference type="Proteomes" id="UP000467841">
    <property type="component" value="Unassembled WGS sequence"/>
</dbReference>
<dbReference type="PANTHER" id="PTHR42648:SF21">
    <property type="entry name" value="CYSTEINE-RICH RLK (RECEPTOR-LIKE PROTEIN KINASE) 8"/>
    <property type="match status" value="1"/>
</dbReference>
<dbReference type="InterPro" id="IPR036397">
    <property type="entry name" value="RNaseH_sf"/>
</dbReference>
<dbReference type="GO" id="GO:0015074">
    <property type="term" value="P:DNA integration"/>
    <property type="evidence" value="ECO:0007669"/>
    <property type="project" value="InterPro"/>
</dbReference>
<evidence type="ECO:0000313" key="3">
    <source>
        <dbReference type="Proteomes" id="UP000467841"/>
    </source>
</evidence>
<name>A0A6D2KS90_9BRAS</name>
<organism evidence="2 3">
    <name type="scientific">Microthlaspi erraticum</name>
    <dbReference type="NCBI Taxonomy" id="1685480"/>
    <lineage>
        <taxon>Eukaryota</taxon>
        <taxon>Viridiplantae</taxon>
        <taxon>Streptophyta</taxon>
        <taxon>Embryophyta</taxon>
        <taxon>Tracheophyta</taxon>
        <taxon>Spermatophyta</taxon>
        <taxon>Magnoliopsida</taxon>
        <taxon>eudicotyledons</taxon>
        <taxon>Gunneridae</taxon>
        <taxon>Pentapetalae</taxon>
        <taxon>rosids</taxon>
        <taxon>malvids</taxon>
        <taxon>Brassicales</taxon>
        <taxon>Brassicaceae</taxon>
        <taxon>Coluteocarpeae</taxon>
        <taxon>Microthlaspi</taxon>
    </lineage>
</organism>
<accession>A0A6D2KS90</accession>
<reference evidence="2" key="1">
    <citation type="submission" date="2020-01" db="EMBL/GenBank/DDBJ databases">
        <authorList>
            <person name="Mishra B."/>
        </authorList>
    </citation>
    <scope>NUCLEOTIDE SEQUENCE [LARGE SCALE GENOMIC DNA]</scope>
</reference>
<feature type="domain" description="Integrase catalytic" evidence="1">
    <location>
        <begin position="1"/>
        <end position="88"/>
    </location>
</feature>
<protein>
    <recommendedName>
        <fullName evidence="1">Integrase catalytic domain-containing protein</fullName>
    </recommendedName>
</protein>
<dbReference type="InterPro" id="IPR001584">
    <property type="entry name" value="Integrase_cat-core"/>
</dbReference>
<comment type="caution">
    <text evidence="2">The sequence shown here is derived from an EMBL/GenBank/DDBJ whole genome shotgun (WGS) entry which is preliminary data.</text>
</comment>
<dbReference type="PANTHER" id="PTHR42648">
    <property type="entry name" value="TRANSPOSASE, PUTATIVE-RELATED"/>
    <property type="match status" value="1"/>
</dbReference>
<dbReference type="InterPro" id="IPR039537">
    <property type="entry name" value="Retrotran_Ty1/copia-like"/>
</dbReference>
<dbReference type="OrthoDB" id="1751476at2759"/>
<evidence type="ECO:0000313" key="2">
    <source>
        <dbReference type="EMBL" id="CAA7051988.1"/>
    </source>
</evidence>
<gene>
    <name evidence="2" type="ORF">MERR_LOCUS39223</name>
</gene>
<evidence type="ECO:0000259" key="1">
    <source>
        <dbReference type="PROSITE" id="PS50994"/>
    </source>
</evidence>
<sequence>MASFKIWALQVIIEKGSLKRIRNDHGGEFQNEVMMKFCNEHGIAHQFSAPRTPHMNGVVERKNRTLQEMARAMIYGGNIPVKFWAEAINIGYIRGTVDKTLFILEKEDDDDGADLCR</sequence>
<keyword evidence="3" id="KW-1185">Reference proteome</keyword>